<organism evidence="3 4">
    <name type="scientific">Lasiosphaeria hispida</name>
    <dbReference type="NCBI Taxonomy" id="260671"/>
    <lineage>
        <taxon>Eukaryota</taxon>
        <taxon>Fungi</taxon>
        <taxon>Dikarya</taxon>
        <taxon>Ascomycota</taxon>
        <taxon>Pezizomycotina</taxon>
        <taxon>Sordariomycetes</taxon>
        <taxon>Sordariomycetidae</taxon>
        <taxon>Sordariales</taxon>
        <taxon>Lasiosphaeriaceae</taxon>
        <taxon>Lasiosphaeria</taxon>
    </lineage>
</organism>
<reference evidence="3" key="1">
    <citation type="journal article" date="2023" name="Mol. Phylogenet. Evol.">
        <title>Genome-scale phylogeny and comparative genomics of the fungal order Sordariales.</title>
        <authorList>
            <person name="Hensen N."/>
            <person name="Bonometti L."/>
            <person name="Westerberg I."/>
            <person name="Brannstrom I.O."/>
            <person name="Guillou S."/>
            <person name="Cros-Aarteil S."/>
            <person name="Calhoun S."/>
            <person name="Haridas S."/>
            <person name="Kuo A."/>
            <person name="Mondo S."/>
            <person name="Pangilinan J."/>
            <person name="Riley R."/>
            <person name="LaButti K."/>
            <person name="Andreopoulos B."/>
            <person name="Lipzen A."/>
            <person name="Chen C."/>
            <person name="Yan M."/>
            <person name="Daum C."/>
            <person name="Ng V."/>
            <person name="Clum A."/>
            <person name="Steindorff A."/>
            <person name="Ohm R.A."/>
            <person name="Martin F."/>
            <person name="Silar P."/>
            <person name="Natvig D.O."/>
            <person name="Lalanne C."/>
            <person name="Gautier V."/>
            <person name="Ament-Velasquez S.L."/>
            <person name="Kruys A."/>
            <person name="Hutchinson M.I."/>
            <person name="Powell A.J."/>
            <person name="Barry K."/>
            <person name="Miller A.N."/>
            <person name="Grigoriev I.V."/>
            <person name="Debuchy R."/>
            <person name="Gladieux P."/>
            <person name="Hiltunen Thoren M."/>
            <person name="Johannesson H."/>
        </authorList>
    </citation>
    <scope>NUCLEOTIDE SEQUENCE</scope>
    <source>
        <strain evidence="3">CBS 955.72</strain>
    </source>
</reference>
<gene>
    <name evidence="3" type="ORF">B0T25DRAFT_576926</name>
</gene>
<feature type="region of interest" description="Disordered" evidence="1">
    <location>
        <begin position="189"/>
        <end position="236"/>
    </location>
</feature>
<evidence type="ECO:0000313" key="3">
    <source>
        <dbReference type="EMBL" id="KAK3364726.1"/>
    </source>
</evidence>
<comment type="caution">
    <text evidence="3">The sequence shown here is derived from an EMBL/GenBank/DDBJ whole genome shotgun (WGS) entry which is preliminary data.</text>
</comment>
<name>A0AAJ0MLC9_9PEZI</name>
<dbReference type="AlphaFoldDB" id="A0AAJ0MLC9"/>
<accession>A0AAJ0MLC9</accession>
<proteinExistence type="predicted"/>
<sequence>MSRLYVSEKFLPCPRTSSDSLLTVVPTSLTPYFPCFIKYHCWRLLLASTMGSVWNHIKEHVGKWQWLYSGIMIQLCFGAFTVVGLMIASASQQAAVLANQLSVLDKCPYDEEKKRLKWCESVDTDDLRNAVEVQIHDEYFATPDSVYDEALTGITLYVFLGVVVFFFIWVPCLALRFWRRDRKKAAATQKAAEEGKVAPEKGKVAAEKGKVAAEEDKVATEERKGTMAPQTISKVN</sequence>
<dbReference type="EMBL" id="JAUIQD010000001">
    <property type="protein sequence ID" value="KAK3364726.1"/>
    <property type="molecule type" value="Genomic_DNA"/>
</dbReference>
<keyword evidence="4" id="KW-1185">Reference proteome</keyword>
<keyword evidence="2" id="KW-0812">Transmembrane</keyword>
<evidence type="ECO:0000256" key="1">
    <source>
        <dbReference type="SAM" id="MobiDB-lite"/>
    </source>
</evidence>
<dbReference type="Proteomes" id="UP001275084">
    <property type="component" value="Unassembled WGS sequence"/>
</dbReference>
<feature type="compositionally biased region" description="Basic and acidic residues" evidence="1">
    <location>
        <begin position="191"/>
        <end position="225"/>
    </location>
</feature>
<feature type="transmembrane region" description="Helical" evidence="2">
    <location>
        <begin position="154"/>
        <end position="175"/>
    </location>
</feature>
<keyword evidence="2" id="KW-1133">Transmembrane helix</keyword>
<evidence type="ECO:0000256" key="2">
    <source>
        <dbReference type="SAM" id="Phobius"/>
    </source>
</evidence>
<reference evidence="3" key="2">
    <citation type="submission" date="2023-06" db="EMBL/GenBank/DDBJ databases">
        <authorList>
            <consortium name="Lawrence Berkeley National Laboratory"/>
            <person name="Haridas S."/>
            <person name="Hensen N."/>
            <person name="Bonometti L."/>
            <person name="Westerberg I."/>
            <person name="Brannstrom I.O."/>
            <person name="Guillou S."/>
            <person name="Cros-Aarteil S."/>
            <person name="Calhoun S."/>
            <person name="Kuo A."/>
            <person name="Mondo S."/>
            <person name="Pangilinan J."/>
            <person name="Riley R."/>
            <person name="Labutti K."/>
            <person name="Andreopoulos B."/>
            <person name="Lipzen A."/>
            <person name="Chen C."/>
            <person name="Yanf M."/>
            <person name="Daum C."/>
            <person name="Ng V."/>
            <person name="Clum A."/>
            <person name="Steindorff A."/>
            <person name="Ohm R."/>
            <person name="Martin F."/>
            <person name="Silar P."/>
            <person name="Natvig D."/>
            <person name="Lalanne C."/>
            <person name="Gautier V."/>
            <person name="Ament-Velasquez S.L."/>
            <person name="Kruys A."/>
            <person name="Hutchinson M.I."/>
            <person name="Powell A.J."/>
            <person name="Barry K."/>
            <person name="Miller A.N."/>
            <person name="Grigoriev I.V."/>
            <person name="Debuchy R."/>
            <person name="Gladieux P."/>
            <person name="Thoren M.H."/>
            <person name="Johannesson H."/>
        </authorList>
    </citation>
    <scope>NUCLEOTIDE SEQUENCE</scope>
    <source>
        <strain evidence="3">CBS 955.72</strain>
    </source>
</reference>
<protein>
    <recommendedName>
        <fullName evidence="5">Transmembrane protein</fullName>
    </recommendedName>
</protein>
<evidence type="ECO:0000313" key="4">
    <source>
        <dbReference type="Proteomes" id="UP001275084"/>
    </source>
</evidence>
<feature type="transmembrane region" description="Helical" evidence="2">
    <location>
        <begin position="66"/>
        <end position="88"/>
    </location>
</feature>
<evidence type="ECO:0008006" key="5">
    <source>
        <dbReference type="Google" id="ProtNLM"/>
    </source>
</evidence>
<keyword evidence="2" id="KW-0472">Membrane</keyword>